<protein>
    <submittedName>
        <fullName evidence="2">Uncharacterized protein</fullName>
    </submittedName>
</protein>
<dbReference type="EMBL" id="BMTU01000013">
    <property type="protein sequence ID" value="GGR00051.1"/>
    <property type="molecule type" value="Genomic_DNA"/>
</dbReference>
<dbReference type="AlphaFoldDB" id="A0A918C1B2"/>
<reference evidence="2" key="1">
    <citation type="journal article" date="2014" name="Int. J. Syst. Evol. Microbiol.">
        <title>Complete genome sequence of Corynebacterium casei LMG S-19264T (=DSM 44701T), isolated from a smear-ripened cheese.</title>
        <authorList>
            <consortium name="US DOE Joint Genome Institute (JGI-PGF)"/>
            <person name="Walter F."/>
            <person name="Albersmeier A."/>
            <person name="Kalinowski J."/>
            <person name="Ruckert C."/>
        </authorList>
    </citation>
    <scope>NUCLEOTIDE SEQUENCE</scope>
    <source>
        <strain evidence="2">JCM 4403</strain>
    </source>
</reference>
<name>A0A918C1B2_9ACTN</name>
<proteinExistence type="predicted"/>
<evidence type="ECO:0000313" key="2">
    <source>
        <dbReference type="EMBL" id="GGR00051.1"/>
    </source>
</evidence>
<dbReference type="Proteomes" id="UP000656732">
    <property type="component" value="Unassembled WGS sequence"/>
</dbReference>
<sequence length="93" mass="10055">MFAMPRTLAGRGNTEDPVVGRRQGPGDTAMSGGRAYAAVVLVEPAEPDELDEPDDVLEPEPESEEDAEEEDEDAPADFDAGELLDEEPRLSLR</sequence>
<organism evidence="2 3">
    <name type="scientific">Streptomyces pilosus</name>
    <dbReference type="NCBI Taxonomy" id="28893"/>
    <lineage>
        <taxon>Bacteria</taxon>
        <taxon>Bacillati</taxon>
        <taxon>Actinomycetota</taxon>
        <taxon>Actinomycetes</taxon>
        <taxon>Kitasatosporales</taxon>
        <taxon>Streptomycetaceae</taxon>
        <taxon>Streptomyces</taxon>
    </lineage>
</organism>
<comment type="caution">
    <text evidence="2">The sequence shown here is derived from an EMBL/GenBank/DDBJ whole genome shotgun (WGS) entry which is preliminary data.</text>
</comment>
<gene>
    <name evidence="2" type="ORF">GCM10010280_55100</name>
</gene>
<accession>A0A918C1B2</accession>
<keyword evidence="3" id="KW-1185">Reference proteome</keyword>
<reference evidence="2" key="2">
    <citation type="submission" date="2020-09" db="EMBL/GenBank/DDBJ databases">
        <authorList>
            <person name="Sun Q."/>
            <person name="Ohkuma M."/>
        </authorList>
    </citation>
    <scope>NUCLEOTIDE SEQUENCE</scope>
    <source>
        <strain evidence="2">JCM 4403</strain>
    </source>
</reference>
<evidence type="ECO:0000313" key="3">
    <source>
        <dbReference type="Proteomes" id="UP000656732"/>
    </source>
</evidence>
<evidence type="ECO:0000256" key="1">
    <source>
        <dbReference type="SAM" id="MobiDB-lite"/>
    </source>
</evidence>
<feature type="compositionally biased region" description="Acidic residues" evidence="1">
    <location>
        <begin position="45"/>
        <end position="85"/>
    </location>
</feature>
<feature type="region of interest" description="Disordered" evidence="1">
    <location>
        <begin position="1"/>
        <end position="93"/>
    </location>
</feature>